<feature type="domain" description="DUF2520" evidence="2">
    <location>
        <begin position="133"/>
        <end position="256"/>
    </location>
</feature>
<dbReference type="PANTHER" id="PTHR40459:SF1">
    <property type="entry name" value="CONSERVED HYPOTHETICAL ALANINE AND LEUCINE RICH PROTEIN"/>
    <property type="match status" value="1"/>
</dbReference>
<dbReference type="SUPFAM" id="SSF51735">
    <property type="entry name" value="NAD(P)-binding Rossmann-fold domains"/>
    <property type="match status" value="1"/>
</dbReference>
<accession>A0A151B4C4</accession>
<dbReference type="Pfam" id="PF10727">
    <property type="entry name" value="Rossmann-like"/>
    <property type="match status" value="1"/>
</dbReference>
<reference evidence="3 4" key="1">
    <citation type="submission" date="2016-02" db="EMBL/GenBank/DDBJ databases">
        <title>Genome sequence of Clostridium tepidiprofundi DSM 19306.</title>
        <authorList>
            <person name="Poehlein A."/>
            <person name="Daniel R."/>
        </authorList>
    </citation>
    <scope>NUCLEOTIDE SEQUENCE [LARGE SCALE GENOMIC DNA]</scope>
    <source>
        <strain evidence="3 4">DSM 19306</strain>
    </source>
</reference>
<dbReference type="SUPFAM" id="SSF48179">
    <property type="entry name" value="6-phosphogluconate dehydrogenase C-terminal domain-like"/>
    <property type="match status" value="1"/>
</dbReference>
<evidence type="ECO:0000313" key="4">
    <source>
        <dbReference type="Proteomes" id="UP000075531"/>
    </source>
</evidence>
<gene>
    <name evidence="3" type="ORF">CLTEP_13540</name>
</gene>
<dbReference type="InterPro" id="IPR008927">
    <property type="entry name" value="6-PGluconate_DH-like_C_sf"/>
</dbReference>
<feature type="domain" description="Putative oxidoreductase/dehydrogenase Rossmann-like" evidence="1">
    <location>
        <begin position="3"/>
        <end position="115"/>
    </location>
</feature>
<dbReference type="Gene3D" id="3.40.50.720">
    <property type="entry name" value="NAD(P)-binding Rossmann-like Domain"/>
    <property type="match status" value="1"/>
</dbReference>
<evidence type="ECO:0000259" key="2">
    <source>
        <dbReference type="Pfam" id="PF10728"/>
    </source>
</evidence>
<name>A0A151B4C4_9CLOT</name>
<dbReference type="InterPro" id="IPR036291">
    <property type="entry name" value="NAD(P)-bd_dom_sf"/>
</dbReference>
<evidence type="ECO:0000313" key="3">
    <source>
        <dbReference type="EMBL" id="KYH34755.1"/>
    </source>
</evidence>
<dbReference type="InterPro" id="IPR019665">
    <property type="entry name" value="OxRdtase/DH_put_Rossmann_dom"/>
</dbReference>
<dbReference type="Gene3D" id="1.10.1040.20">
    <property type="entry name" value="ProC-like, C-terminal domain"/>
    <property type="match status" value="1"/>
</dbReference>
<dbReference type="PANTHER" id="PTHR40459">
    <property type="entry name" value="CONSERVED HYPOTHETICAL ALANINE AND LEUCINE RICH PROTEIN"/>
    <property type="match status" value="1"/>
</dbReference>
<comment type="caution">
    <text evidence="3">The sequence shown here is derived from an EMBL/GenBank/DDBJ whole genome shotgun (WGS) entry which is preliminary data.</text>
</comment>
<dbReference type="OrthoDB" id="9810755at2"/>
<dbReference type="InterPro" id="IPR018931">
    <property type="entry name" value="DUF2520"/>
</dbReference>
<proteinExistence type="predicted"/>
<protein>
    <submittedName>
        <fullName evidence="3">Arogenate dehydrogenase</fullName>
    </submittedName>
</protein>
<dbReference type="AlphaFoldDB" id="A0A151B4C4"/>
<dbReference type="PATRIC" id="fig|1121338.3.peg.1388"/>
<dbReference type="EMBL" id="LTBA01000011">
    <property type="protein sequence ID" value="KYH34755.1"/>
    <property type="molecule type" value="Genomic_DNA"/>
</dbReference>
<dbReference type="Proteomes" id="UP000075531">
    <property type="component" value="Unassembled WGS sequence"/>
</dbReference>
<dbReference type="Pfam" id="PF10728">
    <property type="entry name" value="DUF2520"/>
    <property type="match status" value="1"/>
</dbReference>
<dbReference type="STRING" id="1121338.CLTEP_13540"/>
<evidence type="ECO:0000259" key="1">
    <source>
        <dbReference type="Pfam" id="PF10727"/>
    </source>
</evidence>
<keyword evidence="4" id="KW-1185">Reference proteome</keyword>
<dbReference type="InterPro" id="IPR037108">
    <property type="entry name" value="TM1727-like_C_sf"/>
</dbReference>
<dbReference type="RefSeq" id="WP_066824387.1">
    <property type="nucleotide sequence ID" value="NZ_LTBA01000011.1"/>
</dbReference>
<organism evidence="3 4">
    <name type="scientific">Clostridium tepidiprofundi DSM 19306</name>
    <dbReference type="NCBI Taxonomy" id="1121338"/>
    <lineage>
        <taxon>Bacteria</taxon>
        <taxon>Bacillati</taxon>
        <taxon>Bacillota</taxon>
        <taxon>Clostridia</taxon>
        <taxon>Eubacteriales</taxon>
        <taxon>Clostridiaceae</taxon>
        <taxon>Clostridium</taxon>
    </lineage>
</organism>
<sequence>MIIGFIGAGKVGFSLGKYFSLRGIKLSGYYSKSNQSAFKASEFTGSKHYTNIENLIKDSDMIFITTPDDEIYNIWEKISSYNLNNKIICHTSGSLSSKIFSDIDNSEASKYSIHPMFPFSDKYETYKNLKDAYFSIEGDMKNIDKIKALFSLTKNKFFIIDSEKKSLYHLANVVVSNFVLSLIDIGTNYLEKCDFNKYEAIEALMPLIMSNINNIMQNGIENSLTGPIERNDLGTIKHHLDMIPYEDRELYKILSLNLIDISEKKHEDRNYKELKDYLRRI</sequence>